<dbReference type="GO" id="GO:0005634">
    <property type="term" value="C:nucleus"/>
    <property type="evidence" value="ECO:0007669"/>
    <property type="project" value="UniProtKB-SubCell"/>
</dbReference>
<feature type="domain" description="C2H2-type" evidence="13">
    <location>
        <begin position="315"/>
        <end position="342"/>
    </location>
</feature>
<dbReference type="PANTHER" id="PTHR16515">
    <property type="entry name" value="PR DOMAIN ZINC FINGER PROTEIN"/>
    <property type="match status" value="1"/>
</dbReference>
<dbReference type="Proteomes" id="UP001152562">
    <property type="component" value="Unassembled WGS sequence"/>
</dbReference>
<evidence type="ECO:0000256" key="4">
    <source>
        <dbReference type="ARBA" id="ARBA00022771"/>
    </source>
</evidence>
<keyword evidence="2" id="KW-0479">Metal-binding</keyword>
<evidence type="ECO:0000256" key="8">
    <source>
        <dbReference type="ARBA" id="ARBA00023163"/>
    </source>
</evidence>
<reference evidence="14" key="1">
    <citation type="submission" date="2022-05" db="EMBL/GenBank/DDBJ databases">
        <authorList>
            <person name="Okamura Y."/>
        </authorList>
    </citation>
    <scope>NUCLEOTIDE SEQUENCE</scope>
</reference>
<dbReference type="FunFam" id="3.30.160.60:FF:000646">
    <property type="entry name" value="Myeloid zinc finger 1"/>
    <property type="match status" value="1"/>
</dbReference>
<feature type="transmembrane region" description="Helical" evidence="12">
    <location>
        <begin position="6"/>
        <end position="31"/>
    </location>
</feature>
<keyword evidence="5" id="KW-0862">Zinc</keyword>
<feature type="domain" description="C2H2-type" evidence="13">
    <location>
        <begin position="258"/>
        <end position="286"/>
    </location>
</feature>
<keyword evidence="15" id="KW-1185">Reference proteome</keyword>
<evidence type="ECO:0000256" key="11">
    <source>
        <dbReference type="SAM" id="MobiDB-lite"/>
    </source>
</evidence>
<dbReference type="InterPro" id="IPR013087">
    <property type="entry name" value="Znf_C2H2_type"/>
</dbReference>
<dbReference type="EMBL" id="CALOZG010000087">
    <property type="protein sequence ID" value="CAH4038972.1"/>
    <property type="molecule type" value="Genomic_DNA"/>
</dbReference>
<evidence type="ECO:0000256" key="9">
    <source>
        <dbReference type="ARBA" id="ARBA00023242"/>
    </source>
</evidence>
<sequence length="707" mass="82478">MLFSNVYILWMIAYMVLVDRWYMFMCVSNVFRFRKVYIMAPLRGGNSKNKACVKQAMTVSTNQTTQGPSTPRVTVKEDIKEPEQSVTYFVDEEGRYYYQPSVDNENLTMTIANANDSEQKHIIVNEDYQTVTLVPSETDMGEVSYVLVVQDDKQVMNINIKEENEGDVYTFEDEEEITEKADEPSDALAKPKRKQKTSRPNYNCNYCNYVSHRKYLLLRHMKSHSVDRPFKCSVCDRAFKTRVSLNNHTNTHNGIKPHICKYCSTPFTTSGELVRHVRYKHTHEKPHRCTQCDYASVELSKLRRHIRCHTGERPYQCPHCTYASPDTFKLKRHLRTHTGEKPYKCDSCNMSFTQSNSLKAHKLIHNVSEKPVYACELCPAKCGRKTDLRIHIQKLHTSDKPLKCKRCGKTFPDRYSCKVHNKTHEGEKCYKCELCPYASTTLRHLKAHMLKHTDEKPFVCDQCNQCFRQKQLLRRHQNLYHNPDYSPKPPKEKTHVCHECNRSFAHKGNLIRHLAIHDPDSNHLEQALALRIGRQKKLRPQSEKTICEENSSPLEEEVVKIEVASNENKEDENVEITGEENQEYVVLEVIQLEDGSEQQVCLITPHYSDMERREESDPANADDNSEGTQDLFYKAQLRKTIEQNLKAEKDLDTCFGFDEEEEEEEETVPKFEQQENKGYFRLQYELSDEEDFTLHYESSDASEKDGE</sequence>
<gene>
    <name evidence="14" type="ORF">PIBRA_LOCUS14443</name>
</gene>
<keyword evidence="7" id="KW-0238">DNA-binding</keyword>
<dbReference type="GO" id="GO:0010468">
    <property type="term" value="P:regulation of gene expression"/>
    <property type="evidence" value="ECO:0007669"/>
    <property type="project" value="TreeGrafter"/>
</dbReference>
<evidence type="ECO:0000256" key="12">
    <source>
        <dbReference type="SAM" id="Phobius"/>
    </source>
</evidence>
<evidence type="ECO:0000256" key="10">
    <source>
        <dbReference type="PROSITE-ProRule" id="PRU00042"/>
    </source>
</evidence>
<evidence type="ECO:0000256" key="7">
    <source>
        <dbReference type="ARBA" id="ARBA00023125"/>
    </source>
</evidence>
<feature type="domain" description="C2H2-type" evidence="13">
    <location>
        <begin position="373"/>
        <end position="401"/>
    </location>
</feature>
<dbReference type="Gene3D" id="3.30.160.60">
    <property type="entry name" value="Classic Zinc Finger"/>
    <property type="match status" value="10"/>
</dbReference>
<evidence type="ECO:0000313" key="14">
    <source>
        <dbReference type="EMBL" id="CAH4038972.1"/>
    </source>
</evidence>
<dbReference type="FunFam" id="3.30.160.60:FF:000286">
    <property type="entry name" value="Zinc finger protein 770"/>
    <property type="match status" value="1"/>
</dbReference>
<protein>
    <recommendedName>
        <fullName evidence="13">C2H2-type domain-containing protein</fullName>
    </recommendedName>
</protein>
<feature type="domain" description="C2H2-type" evidence="13">
    <location>
        <begin position="495"/>
        <end position="522"/>
    </location>
</feature>
<feature type="domain" description="C2H2-type" evidence="13">
    <location>
        <begin position="343"/>
        <end position="371"/>
    </location>
</feature>
<evidence type="ECO:0000256" key="2">
    <source>
        <dbReference type="ARBA" id="ARBA00022723"/>
    </source>
</evidence>
<dbReference type="AlphaFoldDB" id="A0A9P0XKW4"/>
<feature type="domain" description="C2H2-type" evidence="13">
    <location>
        <begin position="402"/>
        <end position="429"/>
    </location>
</feature>
<keyword evidence="9" id="KW-0539">Nucleus</keyword>
<feature type="domain" description="C2H2-type" evidence="13">
    <location>
        <begin position="202"/>
        <end position="229"/>
    </location>
</feature>
<dbReference type="InterPro" id="IPR050331">
    <property type="entry name" value="Zinc_finger"/>
</dbReference>
<dbReference type="FunFam" id="3.30.160.60:FF:000448">
    <property type="entry name" value="RE1-silencing transcription factor A"/>
    <property type="match status" value="1"/>
</dbReference>
<dbReference type="SUPFAM" id="SSF57667">
    <property type="entry name" value="beta-beta-alpha zinc fingers"/>
    <property type="match status" value="6"/>
</dbReference>
<accession>A0A9P0XKW4</accession>
<keyword evidence="4 10" id="KW-0863">Zinc-finger</keyword>
<dbReference type="FunFam" id="3.30.160.60:FF:002596">
    <property type="entry name" value="Transcriptional repressor CTCF"/>
    <property type="match status" value="1"/>
</dbReference>
<dbReference type="Pfam" id="PF00096">
    <property type="entry name" value="zf-C2H2"/>
    <property type="match status" value="6"/>
</dbReference>
<keyword evidence="6" id="KW-0805">Transcription regulation</keyword>
<keyword evidence="3" id="KW-0677">Repeat</keyword>
<dbReference type="FunFam" id="3.30.160.60:FF:001668">
    <property type="entry name" value="transcriptional repressor CTCF"/>
    <property type="match status" value="1"/>
</dbReference>
<keyword evidence="12" id="KW-0472">Membrane</keyword>
<evidence type="ECO:0000256" key="3">
    <source>
        <dbReference type="ARBA" id="ARBA00022737"/>
    </source>
</evidence>
<evidence type="ECO:0000256" key="5">
    <source>
        <dbReference type="ARBA" id="ARBA00022833"/>
    </source>
</evidence>
<feature type="domain" description="C2H2-type" evidence="13">
    <location>
        <begin position="230"/>
        <end position="257"/>
    </location>
</feature>
<keyword evidence="8" id="KW-0804">Transcription</keyword>
<dbReference type="InterPro" id="IPR036236">
    <property type="entry name" value="Znf_C2H2_sf"/>
</dbReference>
<dbReference type="PROSITE" id="PS50157">
    <property type="entry name" value="ZINC_FINGER_C2H2_2"/>
    <property type="match status" value="11"/>
</dbReference>
<dbReference type="FunFam" id="3.30.160.60:FF:000373">
    <property type="entry name" value="Putative transcriptional repressor ctcf"/>
    <property type="match status" value="1"/>
</dbReference>
<feature type="domain" description="C2H2-type" evidence="13">
    <location>
        <begin position="430"/>
        <end position="457"/>
    </location>
</feature>
<dbReference type="GO" id="GO:0003677">
    <property type="term" value="F:DNA binding"/>
    <property type="evidence" value="ECO:0007669"/>
    <property type="project" value="UniProtKB-KW"/>
</dbReference>
<evidence type="ECO:0000259" key="13">
    <source>
        <dbReference type="PROSITE" id="PS50157"/>
    </source>
</evidence>
<comment type="subcellular location">
    <subcellularLocation>
        <location evidence="1">Nucleus</location>
    </subcellularLocation>
</comment>
<keyword evidence="12" id="KW-1133">Transmembrane helix</keyword>
<dbReference type="PROSITE" id="PS00028">
    <property type="entry name" value="ZINC_FINGER_C2H2_1"/>
    <property type="match status" value="7"/>
</dbReference>
<organism evidence="14 15">
    <name type="scientific">Pieris brassicae</name>
    <name type="common">White butterfly</name>
    <name type="synonym">Large white butterfly</name>
    <dbReference type="NCBI Taxonomy" id="7116"/>
    <lineage>
        <taxon>Eukaryota</taxon>
        <taxon>Metazoa</taxon>
        <taxon>Ecdysozoa</taxon>
        <taxon>Arthropoda</taxon>
        <taxon>Hexapoda</taxon>
        <taxon>Insecta</taxon>
        <taxon>Pterygota</taxon>
        <taxon>Neoptera</taxon>
        <taxon>Endopterygota</taxon>
        <taxon>Lepidoptera</taxon>
        <taxon>Glossata</taxon>
        <taxon>Ditrysia</taxon>
        <taxon>Papilionoidea</taxon>
        <taxon>Pieridae</taxon>
        <taxon>Pierinae</taxon>
        <taxon>Pieris</taxon>
    </lineage>
</organism>
<dbReference type="PANTHER" id="PTHR16515:SF66">
    <property type="entry name" value="C2H2-TYPE DOMAIN-CONTAINING PROTEIN"/>
    <property type="match status" value="1"/>
</dbReference>
<keyword evidence="12" id="KW-0812">Transmembrane</keyword>
<dbReference type="GO" id="GO:0008270">
    <property type="term" value="F:zinc ion binding"/>
    <property type="evidence" value="ECO:0007669"/>
    <property type="project" value="UniProtKB-KW"/>
</dbReference>
<evidence type="ECO:0000256" key="1">
    <source>
        <dbReference type="ARBA" id="ARBA00004123"/>
    </source>
</evidence>
<feature type="domain" description="C2H2-type" evidence="13">
    <location>
        <begin position="458"/>
        <end position="486"/>
    </location>
</feature>
<comment type="caution">
    <text evidence="14">The sequence shown here is derived from an EMBL/GenBank/DDBJ whole genome shotgun (WGS) entry which is preliminary data.</text>
</comment>
<dbReference type="FunFam" id="3.30.160.60:FF:002321">
    <property type="entry name" value="Putative transcriptional repressor ctcf"/>
    <property type="match status" value="1"/>
</dbReference>
<dbReference type="FunFam" id="3.30.160.60:FF:000049">
    <property type="entry name" value="transcriptional repressor CTCF isoform X1"/>
    <property type="match status" value="1"/>
</dbReference>
<evidence type="ECO:0000256" key="6">
    <source>
        <dbReference type="ARBA" id="ARBA00023015"/>
    </source>
</evidence>
<proteinExistence type="predicted"/>
<feature type="domain" description="C2H2-type" evidence="13">
    <location>
        <begin position="287"/>
        <end position="314"/>
    </location>
</feature>
<feature type="region of interest" description="Disordered" evidence="11">
    <location>
        <begin position="178"/>
        <end position="198"/>
    </location>
</feature>
<name>A0A9P0XKW4_PIEBR</name>
<dbReference type="SMART" id="SM00355">
    <property type="entry name" value="ZnF_C2H2"/>
    <property type="match status" value="11"/>
</dbReference>
<evidence type="ECO:0000313" key="15">
    <source>
        <dbReference type="Proteomes" id="UP001152562"/>
    </source>
</evidence>